<protein>
    <submittedName>
        <fullName evidence="4">MBL fold metallo-hydrolase</fullName>
    </submittedName>
</protein>
<dbReference type="Gene3D" id="3.60.15.10">
    <property type="entry name" value="Ribonuclease Z/Hydroxyacylglutathione hydrolase-like"/>
    <property type="match status" value="1"/>
</dbReference>
<organism evidence="4 5">
    <name type="scientific">Candidatus Aquitaenariimonas noxiae</name>
    <dbReference type="NCBI Taxonomy" id="1974741"/>
    <lineage>
        <taxon>Bacteria</taxon>
        <taxon>Pseudomonadati</taxon>
        <taxon>Candidatus Omnitrophota</taxon>
        <taxon>Candidatus Aquitaenariimonas</taxon>
    </lineage>
</organism>
<dbReference type="PANTHER" id="PTHR11203">
    <property type="entry name" value="CLEAVAGE AND POLYADENYLATION SPECIFICITY FACTOR FAMILY MEMBER"/>
    <property type="match status" value="1"/>
</dbReference>
<dbReference type="EMBL" id="PEWV01000075">
    <property type="protein sequence ID" value="PIU40936.1"/>
    <property type="molecule type" value="Genomic_DNA"/>
</dbReference>
<dbReference type="SMART" id="SM00849">
    <property type="entry name" value="Lactamase_B"/>
    <property type="match status" value="1"/>
</dbReference>
<dbReference type="InterPro" id="IPR011108">
    <property type="entry name" value="RMMBL"/>
</dbReference>
<keyword evidence="1 4" id="KW-0378">Hydrolase</keyword>
<dbReference type="Pfam" id="PF10996">
    <property type="entry name" value="Beta-Casp"/>
    <property type="match status" value="1"/>
</dbReference>
<evidence type="ECO:0000313" key="4">
    <source>
        <dbReference type="EMBL" id="PIU40936.1"/>
    </source>
</evidence>
<sequence>MHLVSTNKANILLDCGLFQGHRDEFYAVNSNFSFDPQNLDACVLSHAHIDHCGNLPTLIKKGYRAKIYSTSVTRDLCRYMLPDSGHIQEEDIKYVNKINKRKGLPPRFPLYTKDEAEVCLKYFRTVEYHKRFSLSDDVDLTFFDPGHILGSAIPILDLKTSKGSMRIAYAVDLGRYDIPLLRDPEVPKDIDYLIIESTYGGRTHGSMEKAEKELATVINETIKRRGKIIIPSFALERTQLVIFCISELMRKKKIKKIPIFVDSPLAVNITKVFRENWEYFDDVTRKIFLTGEDPFGCDNITYITDVEDSKKLNTETKPMIIISASGMCENGRILHHLRNNIENPNNTILIVGFMAKDTLGRRLVEKVKKIKIFGQQHEVQANVVAINSFSSHADANGLVDYVKSCGDRLKQVFIVHGEEEQSNILRKNIKKLDIKVQVPAKNDIVFLKS</sequence>
<evidence type="ECO:0000259" key="3">
    <source>
        <dbReference type="SMART" id="SM01027"/>
    </source>
</evidence>
<feature type="domain" description="Beta-Casp" evidence="3">
    <location>
        <begin position="238"/>
        <end position="363"/>
    </location>
</feature>
<name>A0A2J0L120_9BACT</name>
<dbReference type="InterPro" id="IPR001279">
    <property type="entry name" value="Metallo-B-lactamas"/>
</dbReference>
<dbReference type="InterPro" id="IPR022712">
    <property type="entry name" value="Beta_Casp"/>
</dbReference>
<dbReference type="Gene3D" id="3.40.50.10890">
    <property type="match status" value="1"/>
</dbReference>
<feature type="domain" description="Metallo-beta-lactamase" evidence="2">
    <location>
        <begin position="1"/>
        <end position="233"/>
    </location>
</feature>
<dbReference type="SUPFAM" id="SSF56281">
    <property type="entry name" value="Metallo-hydrolase/oxidoreductase"/>
    <property type="match status" value="1"/>
</dbReference>
<accession>A0A2J0L120</accession>
<evidence type="ECO:0000256" key="1">
    <source>
        <dbReference type="ARBA" id="ARBA00022801"/>
    </source>
</evidence>
<dbReference type="Pfam" id="PF16661">
    <property type="entry name" value="Lactamase_B_6"/>
    <property type="match status" value="1"/>
</dbReference>
<dbReference type="GO" id="GO:0004521">
    <property type="term" value="F:RNA endonuclease activity"/>
    <property type="evidence" value="ECO:0007669"/>
    <property type="project" value="TreeGrafter"/>
</dbReference>
<dbReference type="InterPro" id="IPR050698">
    <property type="entry name" value="MBL"/>
</dbReference>
<comment type="caution">
    <text evidence="4">The sequence shown here is derived from an EMBL/GenBank/DDBJ whole genome shotgun (WGS) entry which is preliminary data.</text>
</comment>
<dbReference type="CDD" id="cd16295">
    <property type="entry name" value="TTHA0252-CPSF-like_MBL-fold"/>
    <property type="match status" value="1"/>
</dbReference>
<evidence type="ECO:0000313" key="5">
    <source>
        <dbReference type="Proteomes" id="UP000230052"/>
    </source>
</evidence>
<dbReference type="Proteomes" id="UP000230052">
    <property type="component" value="Unassembled WGS sequence"/>
</dbReference>
<reference evidence="4 5" key="1">
    <citation type="submission" date="2017-09" db="EMBL/GenBank/DDBJ databases">
        <title>Depth-based differentiation of microbial function through sediment-hosted aquifers and enrichment of novel symbionts in the deep terrestrial subsurface.</title>
        <authorList>
            <person name="Probst A.J."/>
            <person name="Ladd B."/>
            <person name="Jarett J.K."/>
            <person name="Geller-Mcgrath D.E."/>
            <person name="Sieber C.M."/>
            <person name="Emerson J.B."/>
            <person name="Anantharaman K."/>
            <person name="Thomas B.C."/>
            <person name="Malmstrom R."/>
            <person name="Stieglmeier M."/>
            <person name="Klingl A."/>
            <person name="Woyke T."/>
            <person name="Ryan C.M."/>
            <person name="Banfield J.F."/>
        </authorList>
    </citation>
    <scope>NUCLEOTIDE SEQUENCE [LARGE SCALE GENOMIC DNA]</scope>
    <source>
        <strain evidence="4">CG07_land_8_20_14_0_80_42_15</strain>
    </source>
</reference>
<gene>
    <name evidence="4" type="ORF">COS99_08225</name>
</gene>
<dbReference type="PANTHER" id="PTHR11203:SF37">
    <property type="entry name" value="INTEGRATOR COMPLEX SUBUNIT 11"/>
    <property type="match status" value="1"/>
</dbReference>
<dbReference type="AlphaFoldDB" id="A0A2J0L120"/>
<evidence type="ECO:0000259" key="2">
    <source>
        <dbReference type="SMART" id="SM00849"/>
    </source>
</evidence>
<dbReference type="Pfam" id="PF07521">
    <property type="entry name" value="RMMBL"/>
    <property type="match status" value="1"/>
</dbReference>
<dbReference type="InterPro" id="IPR036866">
    <property type="entry name" value="RibonucZ/Hydroxyglut_hydro"/>
</dbReference>
<proteinExistence type="predicted"/>
<dbReference type="GO" id="GO:0016787">
    <property type="term" value="F:hydrolase activity"/>
    <property type="evidence" value="ECO:0007669"/>
    <property type="project" value="UniProtKB-KW"/>
</dbReference>
<dbReference type="SMART" id="SM01027">
    <property type="entry name" value="Beta-Casp"/>
    <property type="match status" value="1"/>
</dbReference>